<reference evidence="4" key="1">
    <citation type="journal article" date="2020" name="ISME J.">
        <title>Comparative genomics reveals insights into cyanobacterial evolution and habitat adaptation.</title>
        <authorList>
            <person name="Chen M.Y."/>
            <person name="Teng W.K."/>
            <person name="Zhao L."/>
            <person name="Hu C.X."/>
            <person name="Zhou Y.K."/>
            <person name="Han B.P."/>
            <person name="Song L.R."/>
            <person name="Shu W.S."/>
        </authorList>
    </citation>
    <scope>NUCLEOTIDE SEQUENCE [LARGE SCALE GENOMIC DNA]</scope>
    <source>
        <strain evidence="4">FACHB-251</strain>
    </source>
</reference>
<dbReference type="Pfam" id="PF00534">
    <property type="entry name" value="Glycos_transf_1"/>
    <property type="match status" value="1"/>
</dbReference>
<keyword evidence="4" id="KW-1185">Reference proteome</keyword>
<dbReference type="GO" id="GO:0016757">
    <property type="term" value="F:glycosyltransferase activity"/>
    <property type="evidence" value="ECO:0007669"/>
    <property type="project" value="InterPro"/>
</dbReference>
<feature type="domain" description="Glycosyl transferase family 1" evidence="1">
    <location>
        <begin position="200"/>
        <end position="362"/>
    </location>
</feature>
<feature type="domain" description="Glycosyltransferase subfamily 4-like N-terminal" evidence="2">
    <location>
        <begin position="14"/>
        <end position="184"/>
    </location>
</feature>
<dbReference type="RefSeq" id="WP_190556709.1">
    <property type="nucleotide sequence ID" value="NZ_JACJQU010000001.1"/>
</dbReference>
<name>A0A926WD05_9NOST</name>
<evidence type="ECO:0000313" key="3">
    <source>
        <dbReference type="EMBL" id="MBD2292366.1"/>
    </source>
</evidence>
<dbReference type="Proteomes" id="UP000662185">
    <property type="component" value="Unassembled WGS sequence"/>
</dbReference>
<evidence type="ECO:0000259" key="1">
    <source>
        <dbReference type="Pfam" id="PF00534"/>
    </source>
</evidence>
<proteinExistence type="predicted"/>
<dbReference type="AlphaFoldDB" id="A0A926WD05"/>
<evidence type="ECO:0000313" key="4">
    <source>
        <dbReference type="Proteomes" id="UP000662185"/>
    </source>
</evidence>
<gene>
    <name evidence="3" type="ORF">H6G06_02435</name>
</gene>
<dbReference type="InterPro" id="IPR050194">
    <property type="entry name" value="Glycosyltransferase_grp1"/>
</dbReference>
<dbReference type="Gene3D" id="3.40.50.2000">
    <property type="entry name" value="Glycogen Phosphorylase B"/>
    <property type="match status" value="2"/>
</dbReference>
<dbReference type="InterPro" id="IPR001296">
    <property type="entry name" value="Glyco_trans_1"/>
</dbReference>
<dbReference type="EMBL" id="JACJQU010000001">
    <property type="protein sequence ID" value="MBD2292366.1"/>
    <property type="molecule type" value="Genomic_DNA"/>
</dbReference>
<dbReference type="InterPro" id="IPR028098">
    <property type="entry name" value="Glyco_trans_4-like_N"/>
</dbReference>
<sequence length="399" mass="44304">MKVLMVIPALGNVYGGPTKIVIELAESVAKLGISVDIVATNANGSTNLDVPLNQWVIENYYRLQYFTYLDLLDYKFTGSMTKWLFKNVSNYDIVHTNAIFSYPVLAAHWACQFRKVPYIATPHGMMEPWALAYKAWKKKLYFNLLEKPSLQTAKAMQMTASTEARHINTFGLKIPLVFVPNGIHSKDFEFLPSPDIFYQKFPETRNKTLIIFLGRIDPKKGLDLLAPAFAKAHRKFPDTHLIVAGPDNTGFLPTAENYFIEAGCKNAVTFTGMLTGEMKYAALAAANIYVAPSYSEGFSMSVLEGMAAGLPCVITTGCNFPEAGMANVASIVDIDVEQIANALIQLLQDSQAAKKMGDRARQFILENYTWDSVASKMVSVYQEIINDGTVKNANLRSKQ</sequence>
<dbReference type="PANTHER" id="PTHR45947">
    <property type="entry name" value="SULFOQUINOVOSYL TRANSFERASE SQD2"/>
    <property type="match status" value="1"/>
</dbReference>
<dbReference type="CDD" id="cd03821">
    <property type="entry name" value="GT4_Bme6-like"/>
    <property type="match status" value="1"/>
</dbReference>
<protein>
    <submittedName>
        <fullName evidence="3">Glycosyltransferase</fullName>
    </submittedName>
</protein>
<organism evidence="3 4">
    <name type="scientific">Anabaena sphaerica FACHB-251</name>
    <dbReference type="NCBI Taxonomy" id="2692883"/>
    <lineage>
        <taxon>Bacteria</taxon>
        <taxon>Bacillati</taxon>
        <taxon>Cyanobacteriota</taxon>
        <taxon>Cyanophyceae</taxon>
        <taxon>Nostocales</taxon>
        <taxon>Nostocaceae</taxon>
        <taxon>Anabaena</taxon>
    </lineage>
</organism>
<dbReference type="PANTHER" id="PTHR45947:SF3">
    <property type="entry name" value="SULFOQUINOVOSYL TRANSFERASE SQD2"/>
    <property type="match status" value="1"/>
</dbReference>
<accession>A0A926WD05</accession>
<evidence type="ECO:0000259" key="2">
    <source>
        <dbReference type="Pfam" id="PF13439"/>
    </source>
</evidence>
<dbReference type="SUPFAM" id="SSF53756">
    <property type="entry name" value="UDP-Glycosyltransferase/glycogen phosphorylase"/>
    <property type="match status" value="1"/>
</dbReference>
<dbReference type="Pfam" id="PF13439">
    <property type="entry name" value="Glyco_transf_4"/>
    <property type="match status" value="1"/>
</dbReference>
<comment type="caution">
    <text evidence="3">The sequence shown here is derived from an EMBL/GenBank/DDBJ whole genome shotgun (WGS) entry which is preliminary data.</text>
</comment>